<evidence type="ECO:0000259" key="1">
    <source>
        <dbReference type="Pfam" id="PF00561"/>
    </source>
</evidence>
<dbReference type="GO" id="GO:0016787">
    <property type="term" value="F:hydrolase activity"/>
    <property type="evidence" value="ECO:0007669"/>
    <property type="project" value="UniProtKB-KW"/>
</dbReference>
<evidence type="ECO:0000313" key="3">
    <source>
        <dbReference type="Proteomes" id="UP000734823"/>
    </source>
</evidence>
<dbReference type="PANTHER" id="PTHR43798">
    <property type="entry name" value="MONOACYLGLYCEROL LIPASE"/>
    <property type="match status" value="1"/>
</dbReference>
<dbReference type="PRINTS" id="PR00111">
    <property type="entry name" value="ABHYDROLASE"/>
</dbReference>
<keyword evidence="3" id="KW-1185">Reference proteome</keyword>
<accession>A0ABR7LF38</accession>
<keyword evidence="2" id="KW-0378">Hydrolase</keyword>
<comment type="caution">
    <text evidence="2">The sequence shown here is derived from an EMBL/GenBank/DDBJ whole genome shotgun (WGS) entry which is preliminary data.</text>
</comment>
<proteinExistence type="predicted"/>
<dbReference type="InterPro" id="IPR000073">
    <property type="entry name" value="AB_hydrolase_1"/>
</dbReference>
<gene>
    <name evidence="2" type="ORF">GPZ80_29235</name>
</gene>
<evidence type="ECO:0000313" key="2">
    <source>
        <dbReference type="EMBL" id="MBC6451250.1"/>
    </source>
</evidence>
<sequence length="348" mass="37086">MLLDGITARRVATDRLTVNVLERPDRDGDPVVFVHGNVSSSLFWQTTMLDLPAHLRPIAVDLRGFGDTDPEPVDATRGLSDYADDVLALLSALGIDSAHLVGWSMGGGVAMRMLRDRPTAVRTLTLVNPVSPFGFGATKGADGELTDAGGVGSGAGGANPEFVRRLTEGDTSADSPFSPRQILRNFYVKPMFEPDHTDIYVASMLSTRTGKDHYPGDAAAAEAWPGAGPGTRGVLNAMAPHHFRIDDLHTVTPKPPILWVRGADDQIVSDTSMFDLAYLGALGAVPGWPGEETHPPQPMVTQTRAVLDRYSADGGTYEEVVIADCGHSPHLEKPVEFAAALEAILTKG</sequence>
<dbReference type="Gene3D" id="3.40.50.1820">
    <property type="entry name" value="alpha/beta hydrolase"/>
    <property type="match status" value="1"/>
</dbReference>
<dbReference type="Pfam" id="PF00561">
    <property type="entry name" value="Abhydrolase_1"/>
    <property type="match status" value="1"/>
</dbReference>
<dbReference type="RefSeq" id="WP_187224328.1">
    <property type="nucleotide sequence ID" value="NZ_JABVED010000026.1"/>
</dbReference>
<organism evidence="2 3">
    <name type="scientific">Actinokineospora xionganensis</name>
    <dbReference type="NCBI Taxonomy" id="2684470"/>
    <lineage>
        <taxon>Bacteria</taxon>
        <taxon>Bacillati</taxon>
        <taxon>Actinomycetota</taxon>
        <taxon>Actinomycetes</taxon>
        <taxon>Pseudonocardiales</taxon>
        <taxon>Pseudonocardiaceae</taxon>
        <taxon>Actinokineospora</taxon>
    </lineage>
</organism>
<reference evidence="2 3" key="1">
    <citation type="submission" date="2020-06" db="EMBL/GenBank/DDBJ databases">
        <title>Actinokineospora xiongansis sp. nov., isolated from soil of Baiyangdian.</title>
        <authorList>
            <person name="Zhang X."/>
        </authorList>
    </citation>
    <scope>NUCLEOTIDE SEQUENCE [LARGE SCALE GENOMIC DNA]</scope>
    <source>
        <strain evidence="2 3">HBU206404</strain>
    </source>
</reference>
<dbReference type="EMBL" id="JABVED010000026">
    <property type="protein sequence ID" value="MBC6451250.1"/>
    <property type="molecule type" value="Genomic_DNA"/>
</dbReference>
<dbReference type="PANTHER" id="PTHR43798:SF33">
    <property type="entry name" value="HYDROLASE, PUTATIVE (AFU_ORTHOLOGUE AFUA_2G14860)-RELATED"/>
    <property type="match status" value="1"/>
</dbReference>
<feature type="domain" description="AB hydrolase-1" evidence="1">
    <location>
        <begin position="30"/>
        <end position="133"/>
    </location>
</feature>
<protein>
    <submittedName>
        <fullName evidence="2">Alpha/beta hydrolase</fullName>
    </submittedName>
</protein>
<name>A0ABR7LF38_9PSEU</name>
<dbReference type="InterPro" id="IPR050266">
    <property type="entry name" value="AB_hydrolase_sf"/>
</dbReference>
<dbReference type="InterPro" id="IPR029058">
    <property type="entry name" value="AB_hydrolase_fold"/>
</dbReference>
<dbReference type="SUPFAM" id="SSF53474">
    <property type="entry name" value="alpha/beta-Hydrolases"/>
    <property type="match status" value="1"/>
</dbReference>
<dbReference type="Proteomes" id="UP000734823">
    <property type="component" value="Unassembled WGS sequence"/>
</dbReference>